<feature type="chain" id="PRO_5045456160" evidence="1">
    <location>
        <begin position="20"/>
        <end position="159"/>
    </location>
</feature>
<reference evidence="3" key="1">
    <citation type="journal article" date="2019" name="Int. J. Syst. Evol. Microbiol.">
        <title>The Global Catalogue of Microorganisms (GCM) 10K type strain sequencing project: providing services to taxonomists for standard genome sequencing and annotation.</title>
        <authorList>
            <consortium name="The Broad Institute Genomics Platform"/>
            <consortium name="The Broad Institute Genome Sequencing Center for Infectious Disease"/>
            <person name="Wu L."/>
            <person name="Ma J."/>
        </authorList>
    </citation>
    <scope>NUCLEOTIDE SEQUENCE [LARGE SCALE GENOMIC DNA]</scope>
    <source>
        <strain evidence="3">CECT 8010</strain>
    </source>
</reference>
<keyword evidence="1" id="KW-0732">Signal</keyword>
<sequence>MKKTFVLAIALMAIGFAQAQTTSTTTSTTVTAPPTVPKDITKTLEFTNDAFDFGKIPAGKPTKYELTIKNISKEAVTLKNVQVGCGCTTPEYEKDKSFGPGETIKVTLGFSGNANGPFSKYATLYFSGDMQKQVTFKGDAYQVPATPAPANTGTQVIKP</sequence>
<dbReference type="PANTHER" id="PTHR37833:SF1">
    <property type="entry name" value="SIGNAL PEPTIDE PROTEIN"/>
    <property type="match status" value="1"/>
</dbReference>
<dbReference type="Proteomes" id="UP001595906">
    <property type="component" value="Unassembled WGS sequence"/>
</dbReference>
<gene>
    <name evidence="2" type="ORF">ACFOW1_09420</name>
</gene>
<accession>A0ABV8PXT8</accession>
<dbReference type="EMBL" id="JBHSDC010000018">
    <property type="protein sequence ID" value="MFC4232110.1"/>
    <property type="molecule type" value="Genomic_DNA"/>
</dbReference>
<dbReference type="InterPro" id="IPR011467">
    <property type="entry name" value="DUF1573"/>
</dbReference>
<dbReference type="InterPro" id="IPR013783">
    <property type="entry name" value="Ig-like_fold"/>
</dbReference>
<evidence type="ECO:0000313" key="3">
    <source>
        <dbReference type="Proteomes" id="UP001595906"/>
    </source>
</evidence>
<proteinExistence type="predicted"/>
<dbReference type="PANTHER" id="PTHR37833">
    <property type="entry name" value="LIPOPROTEIN-RELATED"/>
    <property type="match status" value="1"/>
</dbReference>
<dbReference type="Gene3D" id="2.60.40.10">
    <property type="entry name" value="Immunoglobulins"/>
    <property type="match status" value="1"/>
</dbReference>
<evidence type="ECO:0000256" key="1">
    <source>
        <dbReference type="SAM" id="SignalP"/>
    </source>
</evidence>
<organism evidence="2 3">
    <name type="scientific">Parasediminibacterium paludis</name>
    <dbReference type="NCBI Taxonomy" id="908966"/>
    <lineage>
        <taxon>Bacteria</taxon>
        <taxon>Pseudomonadati</taxon>
        <taxon>Bacteroidota</taxon>
        <taxon>Chitinophagia</taxon>
        <taxon>Chitinophagales</taxon>
        <taxon>Chitinophagaceae</taxon>
        <taxon>Parasediminibacterium</taxon>
    </lineage>
</organism>
<feature type="signal peptide" evidence="1">
    <location>
        <begin position="1"/>
        <end position="19"/>
    </location>
</feature>
<dbReference type="Pfam" id="PF07610">
    <property type="entry name" value="DUF1573"/>
    <property type="match status" value="1"/>
</dbReference>
<keyword evidence="3" id="KW-1185">Reference proteome</keyword>
<name>A0ABV8PXT8_9BACT</name>
<protein>
    <submittedName>
        <fullName evidence="2">DUF1573 domain-containing protein</fullName>
    </submittedName>
</protein>
<dbReference type="RefSeq" id="WP_379013835.1">
    <property type="nucleotide sequence ID" value="NZ_JBHSDC010000018.1"/>
</dbReference>
<comment type="caution">
    <text evidence="2">The sequence shown here is derived from an EMBL/GenBank/DDBJ whole genome shotgun (WGS) entry which is preliminary data.</text>
</comment>
<evidence type="ECO:0000313" key="2">
    <source>
        <dbReference type="EMBL" id="MFC4232110.1"/>
    </source>
</evidence>